<evidence type="ECO:0000313" key="2">
    <source>
        <dbReference type="Proteomes" id="UP000546701"/>
    </source>
</evidence>
<dbReference type="RefSeq" id="WP_157176934.1">
    <property type="nucleotide sequence ID" value="NZ_BMJP01000005.1"/>
</dbReference>
<comment type="caution">
    <text evidence="1">The sequence shown here is derived from an EMBL/GenBank/DDBJ whole genome shotgun (WGS) entry which is preliminary data.</text>
</comment>
<dbReference type="OrthoDB" id="8478788at2"/>
<protein>
    <recommendedName>
        <fullName evidence="3">Phage gp6-like head-tail connector protein</fullName>
    </recommendedName>
</protein>
<proteinExistence type="predicted"/>
<dbReference type="Proteomes" id="UP000546701">
    <property type="component" value="Unassembled WGS sequence"/>
</dbReference>
<evidence type="ECO:0000313" key="1">
    <source>
        <dbReference type="EMBL" id="MBB5730572.1"/>
    </source>
</evidence>
<accession>A0A7W9BUX7</accession>
<dbReference type="EMBL" id="JACIJR010000007">
    <property type="protein sequence ID" value="MBB5730572.1"/>
    <property type="molecule type" value="Genomic_DNA"/>
</dbReference>
<reference evidence="1 2" key="1">
    <citation type="submission" date="2020-08" db="EMBL/GenBank/DDBJ databases">
        <title>Genomic Encyclopedia of Type Strains, Phase IV (KMG-IV): sequencing the most valuable type-strain genomes for metagenomic binning, comparative biology and taxonomic classification.</title>
        <authorList>
            <person name="Goeker M."/>
        </authorList>
    </citation>
    <scope>NUCLEOTIDE SEQUENCE [LARGE SCALE GENOMIC DNA]</scope>
    <source>
        <strain evidence="1 2">DSM 103336</strain>
    </source>
</reference>
<dbReference type="InterPro" id="IPR021146">
    <property type="entry name" value="Phage_gp6-like_head-tail"/>
</dbReference>
<sequence length="88" mass="9258">MAAVGIDAVKAYLRLETDAEDALIATLVAAAEGVAERFLGAPLTGEVPAAVAQGIVRLAAHFHAHRDDDAGPPAVVAALWRPYRQMRL</sequence>
<dbReference type="NCBIfam" id="TIGR01560">
    <property type="entry name" value="put_DNA_pack"/>
    <property type="match status" value="1"/>
</dbReference>
<dbReference type="Gene3D" id="1.10.3230.30">
    <property type="entry name" value="Phage gp6-like head-tail connector protein"/>
    <property type="match status" value="1"/>
</dbReference>
<name>A0A7W9BUX7_9SPHN</name>
<dbReference type="CDD" id="cd08054">
    <property type="entry name" value="gp6"/>
    <property type="match status" value="1"/>
</dbReference>
<evidence type="ECO:0008006" key="3">
    <source>
        <dbReference type="Google" id="ProtNLM"/>
    </source>
</evidence>
<keyword evidence="2" id="KW-1185">Reference proteome</keyword>
<organism evidence="1 2">
    <name type="scientific">Sphingomonas prati</name>
    <dbReference type="NCBI Taxonomy" id="1843237"/>
    <lineage>
        <taxon>Bacteria</taxon>
        <taxon>Pseudomonadati</taxon>
        <taxon>Pseudomonadota</taxon>
        <taxon>Alphaproteobacteria</taxon>
        <taxon>Sphingomonadales</taxon>
        <taxon>Sphingomonadaceae</taxon>
        <taxon>Sphingomonas</taxon>
    </lineage>
</organism>
<dbReference type="Pfam" id="PF05135">
    <property type="entry name" value="Phage_connect_1"/>
    <property type="match status" value="1"/>
</dbReference>
<gene>
    <name evidence="1" type="ORF">FHS99_003075</name>
</gene>
<dbReference type="InterPro" id="IPR006450">
    <property type="entry name" value="Phage_HK97_gp6-like"/>
</dbReference>
<dbReference type="AlphaFoldDB" id="A0A7W9BUX7"/>